<dbReference type="PRINTS" id="PR00778">
    <property type="entry name" value="HTHARSR"/>
</dbReference>
<dbReference type="GO" id="GO:0003677">
    <property type="term" value="F:DNA binding"/>
    <property type="evidence" value="ECO:0007669"/>
    <property type="project" value="UniProtKB-KW"/>
</dbReference>
<dbReference type="NCBIfam" id="NF033788">
    <property type="entry name" value="HTH_metalloreg"/>
    <property type="match status" value="1"/>
</dbReference>
<dbReference type="AlphaFoldDB" id="A0A377Q9F6"/>
<proteinExistence type="predicted"/>
<dbReference type="GO" id="GO:0003700">
    <property type="term" value="F:DNA-binding transcription factor activity"/>
    <property type="evidence" value="ECO:0007669"/>
    <property type="project" value="InterPro"/>
</dbReference>
<keyword evidence="3" id="KW-0804">Transcription</keyword>
<name>A0A377Q9F6_9NEIS</name>
<dbReference type="RefSeq" id="WP_115227749.1">
    <property type="nucleotide sequence ID" value="NZ_CAWOLO010000018.1"/>
</dbReference>
<evidence type="ECO:0000256" key="3">
    <source>
        <dbReference type="ARBA" id="ARBA00023163"/>
    </source>
</evidence>
<dbReference type="Proteomes" id="UP000255108">
    <property type="component" value="Unassembled WGS sequence"/>
</dbReference>
<dbReference type="SUPFAM" id="SSF46785">
    <property type="entry name" value="Winged helix' DNA-binding domain"/>
    <property type="match status" value="1"/>
</dbReference>
<keyword evidence="8" id="KW-1185">Reference proteome</keyword>
<dbReference type="InterPro" id="IPR036390">
    <property type="entry name" value="WH_DNA-bd_sf"/>
</dbReference>
<dbReference type="Proteomes" id="UP000295794">
    <property type="component" value="Unassembled WGS sequence"/>
</dbReference>
<reference evidence="6 8" key="2">
    <citation type="submission" date="2019-03" db="EMBL/GenBank/DDBJ databases">
        <title>Genomic Encyclopedia of Type Strains, Phase IV (KMG-IV): sequencing the most valuable type-strain genomes for metagenomic binning, comparative biology and taxonomic classification.</title>
        <authorList>
            <person name="Goeker M."/>
        </authorList>
    </citation>
    <scope>NUCLEOTIDE SEQUENCE [LARGE SCALE GENOMIC DNA]</scope>
    <source>
        <strain evidence="6 8">DSM 3764</strain>
    </source>
</reference>
<dbReference type="Gene3D" id="1.10.10.10">
    <property type="entry name" value="Winged helix-like DNA-binding domain superfamily/Winged helix DNA-binding domain"/>
    <property type="match status" value="1"/>
</dbReference>
<evidence type="ECO:0000259" key="4">
    <source>
        <dbReference type="PROSITE" id="PS50987"/>
    </source>
</evidence>
<protein>
    <submittedName>
        <fullName evidence="6">ArsR family transcriptional regulator</fullName>
    </submittedName>
    <submittedName>
        <fullName evidence="5">Arsenical resistance operon repressor</fullName>
    </submittedName>
</protein>
<sequence>MNTKTAVTLLAALAQDTRLAIYRLLVQEGPEGLAVGQIGERLEVANATLSFHLKELTHAGLINRRQDGRFIYYSANYEQMNNLLCFMTENCCRGQACAPSDPQSCDSSCI</sequence>
<organism evidence="5 7">
    <name type="scientific">Iodobacter fluviatilis</name>
    <dbReference type="NCBI Taxonomy" id="537"/>
    <lineage>
        <taxon>Bacteria</taxon>
        <taxon>Pseudomonadati</taxon>
        <taxon>Pseudomonadota</taxon>
        <taxon>Betaproteobacteria</taxon>
        <taxon>Neisseriales</taxon>
        <taxon>Chitinibacteraceae</taxon>
        <taxon>Iodobacter</taxon>
    </lineage>
</organism>
<accession>A0A377Q9F6</accession>
<keyword evidence="1" id="KW-0805">Transcription regulation</keyword>
<evidence type="ECO:0000256" key="1">
    <source>
        <dbReference type="ARBA" id="ARBA00023015"/>
    </source>
</evidence>
<dbReference type="Pfam" id="PF12840">
    <property type="entry name" value="HTH_20"/>
    <property type="match status" value="1"/>
</dbReference>
<dbReference type="CDD" id="cd00090">
    <property type="entry name" value="HTH_ARSR"/>
    <property type="match status" value="1"/>
</dbReference>
<dbReference type="InterPro" id="IPR001845">
    <property type="entry name" value="HTH_ArsR_DNA-bd_dom"/>
</dbReference>
<gene>
    <name evidence="5" type="primary">arsR</name>
    <name evidence="6" type="ORF">EV682_11835</name>
    <name evidence="5" type="ORF">NCTC11159_02627</name>
</gene>
<evidence type="ECO:0000313" key="6">
    <source>
        <dbReference type="EMBL" id="TCU81914.1"/>
    </source>
</evidence>
<keyword evidence="2" id="KW-0238">DNA-binding</keyword>
<dbReference type="EMBL" id="UGHR01000001">
    <property type="protein sequence ID" value="STQ91553.1"/>
    <property type="molecule type" value="Genomic_DNA"/>
</dbReference>
<reference evidence="5 7" key="1">
    <citation type="submission" date="2018-06" db="EMBL/GenBank/DDBJ databases">
        <authorList>
            <consortium name="Pathogen Informatics"/>
            <person name="Doyle S."/>
        </authorList>
    </citation>
    <scope>NUCLEOTIDE SEQUENCE [LARGE SCALE GENOMIC DNA]</scope>
    <source>
        <strain evidence="5 7">NCTC11159</strain>
    </source>
</reference>
<evidence type="ECO:0000313" key="7">
    <source>
        <dbReference type="Proteomes" id="UP000255108"/>
    </source>
</evidence>
<dbReference type="OrthoDB" id="5297460at2"/>
<evidence type="ECO:0000313" key="5">
    <source>
        <dbReference type="EMBL" id="STQ91553.1"/>
    </source>
</evidence>
<dbReference type="InterPro" id="IPR036388">
    <property type="entry name" value="WH-like_DNA-bd_sf"/>
</dbReference>
<dbReference type="SMART" id="SM00418">
    <property type="entry name" value="HTH_ARSR"/>
    <property type="match status" value="1"/>
</dbReference>
<dbReference type="PANTHER" id="PTHR43132:SF2">
    <property type="entry name" value="ARSENICAL RESISTANCE OPERON REPRESSOR ARSR-RELATED"/>
    <property type="match status" value="1"/>
</dbReference>
<dbReference type="InterPro" id="IPR011991">
    <property type="entry name" value="ArsR-like_HTH"/>
</dbReference>
<evidence type="ECO:0000256" key="2">
    <source>
        <dbReference type="ARBA" id="ARBA00023125"/>
    </source>
</evidence>
<dbReference type="PROSITE" id="PS50987">
    <property type="entry name" value="HTH_ARSR_2"/>
    <property type="match status" value="1"/>
</dbReference>
<evidence type="ECO:0000313" key="8">
    <source>
        <dbReference type="Proteomes" id="UP000295794"/>
    </source>
</evidence>
<dbReference type="PANTHER" id="PTHR43132">
    <property type="entry name" value="ARSENICAL RESISTANCE OPERON REPRESSOR ARSR-RELATED"/>
    <property type="match status" value="1"/>
</dbReference>
<dbReference type="EMBL" id="SMBT01000018">
    <property type="protein sequence ID" value="TCU81914.1"/>
    <property type="molecule type" value="Genomic_DNA"/>
</dbReference>
<feature type="domain" description="HTH arsR-type" evidence="4">
    <location>
        <begin position="1"/>
        <end position="95"/>
    </location>
</feature>
<dbReference type="InterPro" id="IPR051011">
    <property type="entry name" value="Metal_resp_trans_reg"/>
</dbReference>